<dbReference type="Proteomes" id="UP000681967">
    <property type="component" value="Unassembled WGS sequence"/>
</dbReference>
<dbReference type="AlphaFoldDB" id="A0A8S2Z6K3"/>
<organism evidence="2 3">
    <name type="scientific">Rotaria magnacalcarata</name>
    <dbReference type="NCBI Taxonomy" id="392030"/>
    <lineage>
        <taxon>Eukaryota</taxon>
        <taxon>Metazoa</taxon>
        <taxon>Spiralia</taxon>
        <taxon>Gnathifera</taxon>
        <taxon>Rotifera</taxon>
        <taxon>Eurotatoria</taxon>
        <taxon>Bdelloidea</taxon>
        <taxon>Philodinida</taxon>
        <taxon>Philodinidae</taxon>
        <taxon>Rotaria</taxon>
    </lineage>
</organism>
<dbReference type="InterPro" id="IPR036397">
    <property type="entry name" value="RNaseH_sf"/>
</dbReference>
<feature type="non-terminal residue" evidence="2">
    <location>
        <position position="46"/>
    </location>
</feature>
<dbReference type="GO" id="GO:0003676">
    <property type="term" value="F:nucleic acid binding"/>
    <property type="evidence" value="ECO:0007669"/>
    <property type="project" value="InterPro"/>
</dbReference>
<dbReference type="EMBL" id="CAJOBH010078775">
    <property type="protein sequence ID" value="CAF4506967.1"/>
    <property type="molecule type" value="Genomic_DNA"/>
</dbReference>
<dbReference type="InterPro" id="IPR012337">
    <property type="entry name" value="RNaseH-like_sf"/>
</dbReference>
<dbReference type="Gene3D" id="3.30.420.10">
    <property type="entry name" value="Ribonuclease H-like superfamily/Ribonuclease H"/>
    <property type="match status" value="1"/>
</dbReference>
<evidence type="ECO:0000313" key="2">
    <source>
        <dbReference type="EMBL" id="CAF4614972.1"/>
    </source>
</evidence>
<gene>
    <name evidence="1" type="ORF">BYL167_LOCUS36283</name>
    <name evidence="2" type="ORF">GIL414_LOCUS39525</name>
</gene>
<reference evidence="2" key="1">
    <citation type="submission" date="2021-02" db="EMBL/GenBank/DDBJ databases">
        <authorList>
            <person name="Nowell W R."/>
        </authorList>
    </citation>
    <scope>NUCLEOTIDE SEQUENCE</scope>
</reference>
<dbReference type="EMBL" id="CAJOBJ010107214">
    <property type="protein sequence ID" value="CAF4614972.1"/>
    <property type="molecule type" value="Genomic_DNA"/>
</dbReference>
<sequence length="46" mass="5312">MAMINDCDHNLLVWIDLEMSGLDLNIHTIVEIAIAITDFHLKNYIE</sequence>
<proteinExistence type="predicted"/>
<name>A0A8S2Z6K3_9BILA</name>
<comment type="caution">
    <text evidence="2">The sequence shown here is derived from an EMBL/GenBank/DDBJ whole genome shotgun (WGS) entry which is preliminary data.</text>
</comment>
<dbReference type="SUPFAM" id="SSF53098">
    <property type="entry name" value="Ribonuclease H-like"/>
    <property type="match status" value="1"/>
</dbReference>
<dbReference type="Proteomes" id="UP000681720">
    <property type="component" value="Unassembled WGS sequence"/>
</dbReference>
<protein>
    <submittedName>
        <fullName evidence="2">Uncharacterized protein</fullName>
    </submittedName>
</protein>
<evidence type="ECO:0000313" key="3">
    <source>
        <dbReference type="Proteomes" id="UP000681720"/>
    </source>
</evidence>
<accession>A0A8S2Z6K3</accession>
<evidence type="ECO:0000313" key="1">
    <source>
        <dbReference type="EMBL" id="CAF4506967.1"/>
    </source>
</evidence>